<evidence type="ECO:0000313" key="3">
    <source>
        <dbReference type="Proteomes" id="UP000076552"/>
    </source>
</evidence>
<dbReference type="InterPro" id="IPR025676">
    <property type="entry name" value="Clr5_dom"/>
</dbReference>
<dbReference type="AlphaFoldDB" id="A0A161VIY3"/>
<reference evidence="2 3" key="1">
    <citation type="submission" date="2015-06" db="EMBL/GenBank/DDBJ databases">
        <title>Survival trade-offs in plant roots during colonization by closely related pathogenic and mutualistic fungi.</title>
        <authorList>
            <person name="Hacquard S."/>
            <person name="Kracher B."/>
            <person name="Hiruma K."/>
            <person name="Weinman A."/>
            <person name="Muench P."/>
            <person name="Garrido Oter R."/>
            <person name="Ver Loren van Themaat E."/>
            <person name="Dallerey J.-F."/>
            <person name="Damm U."/>
            <person name="Henrissat B."/>
            <person name="Lespinet O."/>
            <person name="Thon M."/>
            <person name="Kemen E."/>
            <person name="McHardy A.C."/>
            <person name="Schulze-Lefert P."/>
            <person name="O'Connell R.J."/>
        </authorList>
    </citation>
    <scope>NUCLEOTIDE SEQUENCE [LARGE SCALE GENOMIC DNA]</scope>
    <source>
        <strain evidence="2 3">0861</strain>
    </source>
</reference>
<dbReference type="Pfam" id="PF14420">
    <property type="entry name" value="Clr5"/>
    <property type="match status" value="1"/>
</dbReference>
<feature type="domain" description="Clr5" evidence="1">
    <location>
        <begin position="12"/>
        <end position="71"/>
    </location>
</feature>
<gene>
    <name evidence="2" type="ORF">CT0861_06765</name>
</gene>
<comment type="caution">
    <text evidence="2">The sequence shown here is derived from an EMBL/GenBank/DDBJ whole genome shotgun (WGS) entry which is preliminary data.</text>
</comment>
<organism evidence="2 3">
    <name type="scientific">Colletotrichum tofieldiae</name>
    <dbReference type="NCBI Taxonomy" id="708197"/>
    <lineage>
        <taxon>Eukaryota</taxon>
        <taxon>Fungi</taxon>
        <taxon>Dikarya</taxon>
        <taxon>Ascomycota</taxon>
        <taxon>Pezizomycotina</taxon>
        <taxon>Sordariomycetes</taxon>
        <taxon>Hypocreomycetidae</taxon>
        <taxon>Glomerellales</taxon>
        <taxon>Glomerellaceae</taxon>
        <taxon>Colletotrichum</taxon>
        <taxon>Colletotrichum spaethianum species complex</taxon>
    </lineage>
</organism>
<sequence length="466" mass="52840">MSGNSSTHIPYEERWEHLKPIIIDVFLGIGRHSSEKALTIPKLAAYMKEKHSFTAEAHQYRHRFQKWNIKKRTDKEEKEAIITAFGKRNRPGASISNVKLKQGKGDDKLMKPVDAEQMKRHLKRRLRHPPVEALSPGTFFHWDLPYTAYRSSIVKPMDHPSPFGHSANTPQYLDISSPEATTPGGRLAELTPIASLAQQKPINVAELMQPTSLCKWAIHLLNDIRYKKIPSPPQTTQAEFDLHDESSWTPWPLTEMYHRNLQASMQETFNQSRFSTISDVDLPISHDILKAAVAKSPEELELDAWAFAIMAGNLEPIEQMHDDVWGPSFEKIGAIFPFHLAASFMDGGHTCCLVMNSLIIRLQESLPIALNNLDSNGHTVLDSLMISVLRSHTDLAPFEVSESFRETTRFPGEEKDICGRWDADSPPIRQLHKAGHSRIPKQWKHSFCHSAAQARTLSTPLHQLRS</sequence>
<accession>A0A161VIY3</accession>
<name>A0A161VIY3_9PEZI</name>
<protein>
    <recommendedName>
        <fullName evidence="1">Clr5 domain-containing protein</fullName>
    </recommendedName>
</protein>
<evidence type="ECO:0000259" key="1">
    <source>
        <dbReference type="Pfam" id="PF14420"/>
    </source>
</evidence>
<dbReference type="STRING" id="708197.A0A161VIY3"/>
<keyword evidence="3" id="KW-1185">Reference proteome</keyword>
<evidence type="ECO:0000313" key="2">
    <source>
        <dbReference type="EMBL" id="KZL70085.1"/>
    </source>
</evidence>
<proteinExistence type="predicted"/>
<dbReference type="EMBL" id="LFIV01000096">
    <property type="protein sequence ID" value="KZL70085.1"/>
    <property type="molecule type" value="Genomic_DNA"/>
</dbReference>
<dbReference type="Proteomes" id="UP000076552">
    <property type="component" value="Unassembled WGS sequence"/>
</dbReference>